<keyword evidence="8" id="KW-1185">Reference proteome</keyword>
<keyword evidence="1" id="KW-0805">Transcription regulation</keyword>
<evidence type="ECO:0000256" key="3">
    <source>
        <dbReference type="ARBA" id="ARBA00023163"/>
    </source>
</evidence>
<dbReference type="GO" id="GO:0003700">
    <property type="term" value="F:DNA-binding transcription factor activity"/>
    <property type="evidence" value="ECO:0007669"/>
    <property type="project" value="TreeGrafter"/>
</dbReference>
<organism evidence="7 8">
    <name type="scientific">Gordonia araii NBRC 100433</name>
    <dbReference type="NCBI Taxonomy" id="1073574"/>
    <lineage>
        <taxon>Bacteria</taxon>
        <taxon>Bacillati</taxon>
        <taxon>Actinomycetota</taxon>
        <taxon>Actinomycetes</taxon>
        <taxon>Mycobacteriales</taxon>
        <taxon>Gordoniaceae</taxon>
        <taxon>Gordonia</taxon>
    </lineage>
</organism>
<feature type="region of interest" description="Disordered" evidence="5">
    <location>
        <begin position="1"/>
        <end position="35"/>
    </location>
</feature>
<keyword evidence="2 4" id="KW-0238">DNA-binding</keyword>
<feature type="domain" description="HTH tetR-type" evidence="6">
    <location>
        <begin position="33"/>
        <end position="93"/>
    </location>
</feature>
<evidence type="ECO:0000313" key="7">
    <source>
        <dbReference type="EMBL" id="GAB11586.1"/>
    </source>
</evidence>
<sequence length="246" mass="26740">MTDDAPALPGSPRWWAQREASAARSASGRGRPPRPLEEICDAALRLLDEGGADALSMRSLAKMLGSSTATLYRQLPDGKEELEALIVDRLMGEMMVELADELRGSSAEPGARHLAERIRIGAHTSYAVLKRHPAAARLFLLRRPAGPVALFRQELGIRQMIRDGLSPSDAADTYVTLGRLVVGSAVQGTDEDKADVEELRASYAALDPEHFPALSRVADYPRELDVEFEYTLELVIAGVLARVGAR</sequence>
<dbReference type="EMBL" id="BAEE01000078">
    <property type="protein sequence ID" value="GAB11586.1"/>
    <property type="molecule type" value="Genomic_DNA"/>
</dbReference>
<dbReference type="SUPFAM" id="SSF48498">
    <property type="entry name" value="Tetracyclin repressor-like, C-terminal domain"/>
    <property type="match status" value="1"/>
</dbReference>
<dbReference type="Pfam" id="PF00440">
    <property type="entry name" value="TetR_N"/>
    <property type="match status" value="1"/>
</dbReference>
<dbReference type="PROSITE" id="PS50977">
    <property type="entry name" value="HTH_TETR_2"/>
    <property type="match status" value="1"/>
</dbReference>
<evidence type="ECO:0000256" key="4">
    <source>
        <dbReference type="PROSITE-ProRule" id="PRU00335"/>
    </source>
</evidence>
<evidence type="ECO:0000256" key="2">
    <source>
        <dbReference type="ARBA" id="ARBA00023125"/>
    </source>
</evidence>
<evidence type="ECO:0000256" key="1">
    <source>
        <dbReference type="ARBA" id="ARBA00023015"/>
    </source>
</evidence>
<feature type="compositionally biased region" description="Low complexity" evidence="5">
    <location>
        <begin position="20"/>
        <end position="30"/>
    </location>
</feature>
<dbReference type="Gene3D" id="1.10.357.10">
    <property type="entry name" value="Tetracycline Repressor, domain 2"/>
    <property type="match status" value="1"/>
</dbReference>
<dbReference type="InterPro" id="IPR001647">
    <property type="entry name" value="HTH_TetR"/>
</dbReference>
<dbReference type="GO" id="GO:0000976">
    <property type="term" value="F:transcription cis-regulatory region binding"/>
    <property type="evidence" value="ECO:0007669"/>
    <property type="project" value="TreeGrafter"/>
</dbReference>
<accession>G7H6W1</accession>
<dbReference type="STRING" id="1073574.GOARA_078_00350"/>
<name>G7H6W1_9ACTN</name>
<dbReference type="OrthoDB" id="3614211at2"/>
<dbReference type="Proteomes" id="UP000035088">
    <property type="component" value="Unassembled WGS sequence"/>
</dbReference>
<reference evidence="7 8" key="1">
    <citation type="submission" date="2011-11" db="EMBL/GenBank/DDBJ databases">
        <title>Whole genome shotgun sequence of Gordonia araii NBRC 100433.</title>
        <authorList>
            <person name="Yoshida Y."/>
            <person name="Hosoyama A."/>
            <person name="Tsuchikane K."/>
            <person name="Katsumata H."/>
            <person name="Yamazaki S."/>
            <person name="Fujita N."/>
        </authorList>
    </citation>
    <scope>NUCLEOTIDE SEQUENCE [LARGE SCALE GENOMIC DNA]</scope>
    <source>
        <strain evidence="7 8">NBRC 100433</strain>
    </source>
</reference>
<dbReference type="AlphaFoldDB" id="G7H6W1"/>
<evidence type="ECO:0000313" key="8">
    <source>
        <dbReference type="Proteomes" id="UP000035088"/>
    </source>
</evidence>
<dbReference type="InterPro" id="IPR036271">
    <property type="entry name" value="Tet_transcr_reg_TetR-rel_C_sf"/>
</dbReference>
<dbReference type="GO" id="GO:0045892">
    <property type="term" value="P:negative regulation of DNA-templated transcription"/>
    <property type="evidence" value="ECO:0007669"/>
    <property type="project" value="InterPro"/>
</dbReference>
<proteinExistence type="predicted"/>
<evidence type="ECO:0000259" key="6">
    <source>
        <dbReference type="PROSITE" id="PS50977"/>
    </source>
</evidence>
<evidence type="ECO:0000256" key="5">
    <source>
        <dbReference type="SAM" id="MobiDB-lite"/>
    </source>
</evidence>
<dbReference type="PANTHER" id="PTHR30055">
    <property type="entry name" value="HTH-TYPE TRANSCRIPTIONAL REGULATOR RUTR"/>
    <property type="match status" value="1"/>
</dbReference>
<dbReference type="InterPro" id="IPR004111">
    <property type="entry name" value="Repressor_TetR_C"/>
</dbReference>
<dbReference type="Pfam" id="PF02909">
    <property type="entry name" value="TetR_C_1"/>
    <property type="match status" value="1"/>
</dbReference>
<dbReference type="RefSeq" id="WP_007323661.1">
    <property type="nucleotide sequence ID" value="NZ_BAEE01000078.1"/>
</dbReference>
<comment type="caution">
    <text evidence="7">The sequence shown here is derived from an EMBL/GenBank/DDBJ whole genome shotgun (WGS) entry which is preliminary data.</text>
</comment>
<dbReference type="InterPro" id="IPR009057">
    <property type="entry name" value="Homeodomain-like_sf"/>
</dbReference>
<dbReference type="InterPro" id="IPR050109">
    <property type="entry name" value="HTH-type_TetR-like_transc_reg"/>
</dbReference>
<dbReference type="SUPFAM" id="SSF46689">
    <property type="entry name" value="Homeodomain-like"/>
    <property type="match status" value="1"/>
</dbReference>
<dbReference type="PANTHER" id="PTHR30055:SF151">
    <property type="entry name" value="TRANSCRIPTIONAL REGULATORY PROTEIN"/>
    <property type="match status" value="1"/>
</dbReference>
<gene>
    <name evidence="7" type="ORF">GOARA_078_00350</name>
</gene>
<protein>
    <submittedName>
        <fullName evidence="7">Putative TetR family transcriptional regulator</fullName>
    </submittedName>
</protein>
<keyword evidence="3" id="KW-0804">Transcription</keyword>
<feature type="DNA-binding region" description="H-T-H motif" evidence="4">
    <location>
        <begin position="56"/>
        <end position="75"/>
    </location>
</feature>